<gene>
    <name evidence="9" type="primary">lnt</name>
    <name evidence="11" type="ORF">A3196_06060</name>
</gene>
<evidence type="ECO:0000256" key="6">
    <source>
        <dbReference type="ARBA" id="ARBA00022989"/>
    </source>
</evidence>
<feature type="transmembrane region" description="Helical" evidence="9">
    <location>
        <begin position="124"/>
        <end position="143"/>
    </location>
</feature>
<comment type="catalytic activity">
    <reaction evidence="9">
        <text>N-terminal S-1,2-diacyl-sn-glyceryl-L-cysteinyl-[lipoprotein] + a glycerophospholipid = N-acyl-S-1,2-diacyl-sn-glyceryl-L-cysteinyl-[lipoprotein] + a 2-acyl-sn-glycero-3-phospholipid + H(+)</text>
        <dbReference type="Rhea" id="RHEA:48228"/>
        <dbReference type="Rhea" id="RHEA-COMP:14681"/>
        <dbReference type="Rhea" id="RHEA-COMP:14684"/>
        <dbReference type="ChEBI" id="CHEBI:15378"/>
        <dbReference type="ChEBI" id="CHEBI:136912"/>
        <dbReference type="ChEBI" id="CHEBI:140656"/>
        <dbReference type="ChEBI" id="CHEBI:140657"/>
        <dbReference type="ChEBI" id="CHEBI:140660"/>
        <dbReference type="EC" id="2.3.1.269"/>
    </reaction>
</comment>
<evidence type="ECO:0000256" key="7">
    <source>
        <dbReference type="ARBA" id="ARBA00023136"/>
    </source>
</evidence>
<dbReference type="InterPro" id="IPR004563">
    <property type="entry name" value="Apolipo_AcylTrfase"/>
</dbReference>
<dbReference type="GO" id="GO:0042158">
    <property type="term" value="P:lipoprotein biosynthetic process"/>
    <property type="evidence" value="ECO:0007669"/>
    <property type="project" value="UniProtKB-UniRule"/>
</dbReference>
<feature type="transmembrane region" description="Helical" evidence="9">
    <location>
        <begin position="481"/>
        <end position="499"/>
    </location>
</feature>
<dbReference type="InterPro" id="IPR003010">
    <property type="entry name" value="C-N_Hydrolase"/>
</dbReference>
<dbReference type="Proteomes" id="UP000094849">
    <property type="component" value="Unassembled WGS sequence"/>
</dbReference>
<comment type="similarity">
    <text evidence="2 9">Belongs to the CN hydrolase family. Apolipoprotein N-acyltransferase subfamily.</text>
</comment>
<dbReference type="RefSeq" id="WP_069002732.1">
    <property type="nucleotide sequence ID" value="NZ_LVJX01000001.1"/>
</dbReference>
<dbReference type="GO" id="GO:0016410">
    <property type="term" value="F:N-acyltransferase activity"/>
    <property type="evidence" value="ECO:0007669"/>
    <property type="project" value="UniProtKB-UniRule"/>
</dbReference>
<feature type="transmembrane region" description="Helical" evidence="9">
    <location>
        <begin position="88"/>
        <end position="112"/>
    </location>
</feature>
<feature type="transmembrane region" description="Helical" evidence="9">
    <location>
        <begin position="61"/>
        <end position="82"/>
    </location>
</feature>
<evidence type="ECO:0000313" key="12">
    <source>
        <dbReference type="Proteomes" id="UP000094849"/>
    </source>
</evidence>
<comment type="pathway">
    <text evidence="9">Protein modification; lipoprotein biosynthesis (N-acyl transfer).</text>
</comment>
<keyword evidence="3 9" id="KW-1003">Cell membrane</keyword>
<evidence type="ECO:0000256" key="4">
    <source>
        <dbReference type="ARBA" id="ARBA00022679"/>
    </source>
</evidence>
<feature type="transmembrane region" description="Helical" evidence="9">
    <location>
        <begin position="194"/>
        <end position="211"/>
    </location>
</feature>
<reference evidence="11 12" key="1">
    <citation type="submission" date="2016-03" db="EMBL/GenBank/DDBJ databases">
        <title>Chemosynthetic sulphur-oxidizing symbionts of marine invertebrate animals are capable of nitrogen fixation.</title>
        <authorList>
            <person name="Petersen J.M."/>
            <person name="Kemper A."/>
            <person name="Gruber-Vodicka H."/>
            <person name="Cardini U."/>
            <person name="Geest Mvander."/>
            <person name="Kleiner M."/>
            <person name="Bulgheresi S."/>
            <person name="Fussmann M."/>
            <person name="Herbold C."/>
            <person name="Seah B.K.B."/>
            <person name="Antony C.Paul."/>
            <person name="Liu D."/>
            <person name="Belitz A."/>
            <person name="Weber M."/>
        </authorList>
    </citation>
    <scope>NUCLEOTIDE SEQUENCE [LARGE SCALE GENOMIC DNA]</scope>
    <source>
        <strain evidence="11">G_D</strain>
    </source>
</reference>
<evidence type="ECO:0000256" key="2">
    <source>
        <dbReference type="ARBA" id="ARBA00010065"/>
    </source>
</evidence>
<dbReference type="CDD" id="cd07571">
    <property type="entry name" value="ALP_N-acyl_transferase"/>
    <property type="match status" value="1"/>
</dbReference>
<dbReference type="PANTHER" id="PTHR38686">
    <property type="entry name" value="APOLIPOPROTEIN N-ACYLTRANSFERASE"/>
    <property type="match status" value="1"/>
</dbReference>
<comment type="function">
    <text evidence="9">Catalyzes the phospholipid dependent N-acylation of the N-terminal cysteine of apolipoprotein, the last step in lipoprotein maturation.</text>
</comment>
<dbReference type="SUPFAM" id="SSF56317">
    <property type="entry name" value="Carbon-nitrogen hydrolase"/>
    <property type="match status" value="1"/>
</dbReference>
<dbReference type="Pfam" id="PF20154">
    <property type="entry name" value="LNT_N"/>
    <property type="match status" value="1"/>
</dbReference>
<feature type="domain" description="CN hydrolase" evidence="10">
    <location>
        <begin position="228"/>
        <end position="467"/>
    </location>
</feature>
<keyword evidence="8 9" id="KW-0012">Acyltransferase</keyword>
<evidence type="ECO:0000256" key="3">
    <source>
        <dbReference type="ARBA" id="ARBA00022475"/>
    </source>
</evidence>
<accession>A0A1E2UNU5</accession>
<dbReference type="NCBIfam" id="TIGR00546">
    <property type="entry name" value="lnt"/>
    <property type="match status" value="1"/>
</dbReference>
<sequence length="503" mass="55738">MNDPGMSRLLLRTPAVFAALAGGLTTLAFAPFDLWIMAVLGPMLLFLIWQKSAGPTFKSGFFYGFGLLGTGVSWLYVSIAQFGELGWLFPLIITLGFILVISLYYGLVGWLAGRFHGFSAGHKLALIYPALWVLMEWFRGWFLTGFPWLQPGYSQLDSPLAGYAPLLGVLGVSWMVILSAGLLSCLLTCRVGRPWRVTALALIWLAGWWFTDIEWSRPAGEPLSVALIQGNIPQAQKWLPEQLSPSLVLYANLTKENLDRDLIIWPETAVSAFQFQVEEAFIVPLERRVRESGSNLVFGVVQMDQQRDNYYNALVSLGNEERDHYYKGHLVPFTEYLPLKSLLWPLVDLFTIPMSDFSARQARKPLMRVGDHTVGMSICYEDAFGSEMIQALPEAAYLINVSNDAWFGDSLAPHQHLQIARMRALESSRYLLRSTNTGVSAIIAPSGKLGAVSPLLEEDVLQGEIVPLSGQTPYARIGNPAVLLLLLMSLIPALVGGIAKRGR</sequence>
<comment type="subcellular location">
    <subcellularLocation>
        <location evidence="1 9">Cell membrane</location>
        <topology evidence="1 9">Multi-pass membrane protein</topology>
    </subcellularLocation>
</comment>
<evidence type="ECO:0000256" key="5">
    <source>
        <dbReference type="ARBA" id="ARBA00022692"/>
    </source>
</evidence>
<keyword evidence="7 9" id="KW-0472">Membrane</keyword>
<feature type="transmembrane region" description="Helical" evidence="9">
    <location>
        <begin position="163"/>
        <end position="187"/>
    </location>
</feature>
<proteinExistence type="inferred from homology"/>
<evidence type="ECO:0000259" key="10">
    <source>
        <dbReference type="PROSITE" id="PS50263"/>
    </source>
</evidence>
<dbReference type="UniPathway" id="UPA00666"/>
<keyword evidence="11" id="KW-0449">Lipoprotein</keyword>
<feature type="transmembrane region" description="Helical" evidence="9">
    <location>
        <begin position="34"/>
        <end position="49"/>
    </location>
</feature>
<keyword evidence="12" id="KW-1185">Reference proteome</keyword>
<organism evidence="11 12">
    <name type="scientific">Candidatus Thiodiazotropha endoloripes</name>
    <dbReference type="NCBI Taxonomy" id="1818881"/>
    <lineage>
        <taxon>Bacteria</taxon>
        <taxon>Pseudomonadati</taxon>
        <taxon>Pseudomonadota</taxon>
        <taxon>Gammaproteobacteria</taxon>
        <taxon>Chromatiales</taxon>
        <taxon>Sedimenticolaceae</taxon>
        <taxon>Candidatus Thiodiazotropha</taxon>
    </lineage>
</organism>
<dbReference type="Gene3D" id="3.60.110.10">
    <property type="entry name" value="Carbon-nitrogen hydrolase"/>
    <property type="match status" value="1"/>
</dbReference>
<dbReference type="PANTHER" id="PTHR38686:SF1">
    <property type="entry name" value="APOLIPOPROTEIN N-ACYLTRANSFERASE"/>
    <property type="match status" value="1"/>
</dbReference>
<dbReference type="AlphaFoldDB" id="A0A1E2UNU5"/>
<name>A0A1E2UNU5_9GAMM</name>
<evidence type="ECO:0000313" key="11">
    <source>
        <dbReference type="EMBL" id="ODB96361.1"/>
    </source>
</evidence>
<evidence type="ECO:0000256" key="9">
    <source>
        <dbReference type="HAMAP-Rule" id="MF_01148"/>
    </source>
</evidence>
<dbReference type="GO" id="GO:0005886">
    <property type="term" value="C:plasma membrane"/>
    <property type="evidence" value="ECO:0007669"/>
    <property type="project" value="UniProtKB-SubCell"/>
</dbReference>
<dbReference type="PROSITE" id="PS50263">
    <property type="entry name" value="CN_HYDROLASE"/>
    <property type="match status" value="1"/>
</dbReference>
<dbReference type="InterPro" id="IPR036526">
    <property type="entry name" value="C-N_Hydrolase_sf"/>
</dbReference>
<dbReference type="HAMAP" id="MF_01148">
    <property type="entry name" value="Lnt"/>
    <property type="match status" value="1"/>
</dbReference>
<dbReference type="OrthoDB" id="9804277at2"/>
<evidence type="ECO:0000256" key="1">
    <source>
        <dbReference type="ARBA" id="ARBA00004651"/>
    </source>
</evidence>
<protein>
    <recommendedName>
        <fullName evidence="9">Apolipoprotein N-acyltransferase</fullName>
        <shortName evidence="9">ALP N-acyltransferase</shortName>
        <ecNumber evidence="9">2.3.1.269</ecNumber>
    </recommendedName>
</protein>
<keyword evidence="6 9" id="KW-1133">Transmembrane helix</keyword>
<evidence type="ECO:0000256" key="8">
    <source>
        <dbReference type="ARBA" id="ARBA00023315"/>
    </source>
</evidence>
<keyword evidence="4 9" id="KW-0808">Transferase</keyword>
<dbReference type="InterPro" id="IPR045378">
    <property type="entry name" value="LNT_N"/>
</dbReference>
<dbReference type="EC" id="2.3.1.269" evidence="9"/>
<comment type="caution">
    <text evidence="11">The sequence shown here is derived from an EMBL/GenBank/DDBJ whole genome shotgun (WGS) entry which is preliminary data.</text>
</comment>
<keyword evidence="5 9" id="KW-0812">Transmembrane</keyword>
<dbReference type="STRING" id="1818881.A3196_06060"/>
<dbReference type="Pfam" id="PF00795">
    <property type="entry name" value="CN_hydrolase"/>
    <property type="match status" value="1"/>
</dbReference>
<dbReference type="EMBL" id="LVJZ01000003">
    <property type="protein sequence ID" value="ODB96361.1"/>
    <property type="molecule type" value="Genomic_DNA"/>
</dbReference>